<dbReference type="InterPro" id="IPR046738">
    <property type="entry name" value="DUF6788"/>
</dbReference>
<comment type="caution">
    <text evidence="2">The sequence shown here is derived from an EMBL/GenBank/DDBJ whole genome shotgun (WGS) entry which is preliminary data.</text>
</comment>
<dbReference type="EMBL" id="CANL01000073">
    <property type="protein sequence ID" value="CCM65450.1"/>
    <property type="molecule type" value="Genomic_DNA"/>
</dbReference>
<gene>
    <name evidence="2" type="ORF">BN381_750002</name>
</gene>
<dbReference type="AlphaFoldDB" id="R4Z441"/>
<reference evidence="2 3" key="1">
    <citation type="journal article" date="2013" name="ISME J.">
        <title>Metabolic model for the filamentous 'Candidatus Microthrix parvicella' based on genomic and metagenomic analyses.</title>
        <authorList>
            <person name="Jon McIlroy S."/>
            <person name="Kristiansen R."/>
            <person name="Albertsen M."/>
            <person name="Michael Karst S."/>
            <person name="Rossetti S."/>
            <person name="Lund Nielsen J."/>
            <person name="Tandoi V."/>
            <person name="James Seviour R."/>
            <person name="Nielsen P.H."/>
        </authorList>
    </citation>
    <scope>NUCLEOTIDE SEQUENCE [LARGE SCALE GENOMIC DNA]</scope>
    <source>
        <strain evidence="2 3">RN1</strain>
    </source>
</reference>
<proteinExistence type="predicted"/>
<evidence type="ECO:0000313" key="3">
    <source>
        <dbReference type="Proteomes" id="UP000018291"/>
    </source>
</evidence>
<dbReference type="HOGENOM" id="CLU_1977521_0_0_11"/>
<feature type="domain" description="DUF6788" evidence="1">
    <location>
        <begin position="15"/>
        <end position="85"/>
    </location>
</feature>
<organism evidence="2 3">
    <name type="scientific">Candidatus Neomicrothrix parvicella RN1</name>
    <dbReference type="NCBI Taxonomy" id="1229780"/>
    <lineage>
        <taxon>Bacteria</taxon>
        <taxon>Bacillati</taxon>
        <taxon>Actinomycetota</taxon>
        <taxon>Acidimicrobiia</taxon>
        <taxon>Acidimicrobiales</taxon>
        <taxon>Microthrixaceae</taxon>
        <taxon>Candidatus Neomicrothrix</taxon>
    </lineage>
</organism>
<dbReference type="RefSeq" id="WP_012230155.1">
    <property type="nucleotide sequence ID" value="NZ_HG422565.1"/>
</dbReference>
<keyword evidence="3" id="KW-1185">Reference proteome</keyword>
<name>R4Z441_9ACTN</name>
<dbReference type="Proteomes" id="UP000018291">
    <property type="component" value="Unassembled WGS sequence"/>
</dbReference>
<dbReference type="Pfam" id="PF20586">
    <property type="entry name" value="DUF6788"/>
    <property type="match status" value="1"/>
</dbReference>
<protein>
    <recommendedName>
        <fullName evidence="1">DUF6788 domain-containing protein</fullName>
    </recommendedName>
</protein>
<accession>R4Z441</accession>
<sequence>MVDDNLEGQMATPLEQYQQQYEQLKAELVDIGFVCQGSVLERYTSCGNPNCRCQADPPQRHGPYWQWTRKVAAKTVTVRLSPEEAVLYQQWIDNNRRLRRIVADMDKISTKARKILLAQAAKAASK</sequence>
<dbReference type="eggNOG" id="ENOG50335K1">
    <property type="taxonomic scope" value="Bacteria"/>
</dbReference>
<evidence type="ECO:0000313" key="2">
    <source>
        <dbReference type="EMBL" id="CCM65450.1"/>
    </source>
</evidence>
<evidence type="ECO:0000259" key="1">
    <source>
        <dbReference type="Pfam" id="PF20586"/>
    </source>
</evidence>